<name>A0A498NA18_LABRO</name>
<dbReference type="AlphaFoldDB" id="A0A498NA18"/>
<comment type="caution">
    <text evidence="2">The sequence shown here is derived from an EMBL/GenBank/DDBJ whole genome shotgun (WGS) entry which is preliminary data.</text>
</comment>
<organism evidence="2 3">
    <name type="scientific">Labeo rohita</name>
    <name type="common">Indian major carp</name>
    <name type="synonym">Cyprinus rohita</name>
    <dbReference type="NCBI Taxonomy" id="84645"/>
    <lineage>
        <taxon>Eukaryota</taxon>
        <taxon>Metazoa</taxon>
        <taxon>Chordata</taxon>
        <taxon>Craniata</taxon>
        <taxon>Vertebrata</taxon>
        <taxon>Euteleostomi</taxon>
        <taxon>Actinopterygii</taxon>
        <taxon>Neopterygii</taxon>
        <taxon>Teleostei</taxon>
        <taxon>Ostariophysi</taxon>
        <taxon>Cypriniformes</taxon>
        <taxon>Cyprinidae</taxon>
        <taxon>Labeoninae</taxon>
        <taxon>Labeonini</taxon>
        <taxon>Labeo</taxon>
    </lineage>
</organism>
<dbReference type="EMBL" id="QBIY01011822">
    <property type="protein sequence ID" value="RXN29211.1"/>
    <property type="molecule type" value="Genomic_DNA"/>
</dbReference>
<accession>A0A498NA18</accession>
<reference evidence="2 3" key="1">
    <citation type="submission" date="2018-03" db="EMBL/GenBank/DDBJ databases">
        <title>Draft genome sequence of Rohu Carp (Labeo rohita).</title>
        <authorList>
            <person name="Das P."/>
            <person name="Kushwaha B."/>
            <person name="Joshi C.G."/>
            <person name="Kumar D."/>
            <person name="Nagpure N.S."/>
            <person name="Sahoo L."/>
            <person name="Das S.P."/>
            <person name="Bit A."/>
            <person name="Patnaik S."/>
            <person name="Meher P.K."/>
            <person name="Jayasankar P."/>
            <person name="Koringa P.G."/>
            <person name="Patel N.V."/>
            <person name="Hinsu A.T."/>
            <person name="Kumar R."/>
            <person name="Pandey M."/>
            <person name="Agarwal S."/>
            <person name="Srivastava S."/>
            <person name="Singh M."/>
            <person name="Iquebal M.A."/>
            <person name="Jaiswal S."/>
            <person name="Angadi U.B."/>
            <person name="Kumar N."/>
            <person name="Raza M."/>
            <person name="Shah T.M."/>
            <person name="Rai A."/>
            <person name="Jena J.K."/>
        </authorList>
    </citation>
    <scope>NUCLEOTIDE SEQUENCE [LARGE SCALE GENOMIC DNA]</scope>
    <source>
        <strain evidence="2">DASCIFA01</strain>
        <tissue evidence="2">Testis</tissue>
    </source>
</reference>
<dbReference type="Proteomes" id="UP000290572">
    <property type="component" value="Unassembled WGS sequence"/>
</dbReference>
<evidence type="ECO:0000313" key="2">
    <source>
        <dbReference type="EMBL" id="RXN29213.1"/>
    </source>
</evidence>
<dbReference type="EMBL" id="QBIY01011822">
    <property type="protein sequence ID" value="RXN29213.1"/>
    <property type="molecule type" value="Genomic_DNA"/>
</dbReference>
<evidence type="ECO:0000313" key="1">
    <source>
        <dbReference type="EMBL" id="RXN29211.1"/>
    </source>
</evidence>
<keyword evidence="3" id="KW-1185">Reference proteome</keyword>
<evidence type="ECO:0000313" key="3">
    <source>
        <dbReference type="Proteomes" id="UP000290572"/>
    </source>
</evidence>
<gene>
    <name evidence="1" type="ORF">ROHU_018940</name>
    <name evidence="2" type="ORF">ROHU_018942</name>
</gene>
<sequence length="101" mass="10909">MSPLSVGVTLRTPGRWDSPSQYSKAMAPFGRSGSPLVDTLSQEELSLPVQQSRSSLRKQQESLHQSSQIFSLIQHLTGASPSWCSRAVAPFGRSVGPLSII</sequence>
<protein>
    <submittedName>
        <fullName evidence="2">Uncharacterized protein</fullName>
    </submittedName>
</protein>
<proteinExistence type="predicted"/>